<protein>
    <submittedName>
        <fullName evidence="1">Uncharacterized protein</fullName>
    </submittedName>
</protein>
<sequence>MSSIRNVLVAGATGSVGASILTALLAEPFFNVTILSCQTLSAKFPPGVLVVKVSDEYNTAELTSAFQGQDAVISALIPPLLHVTKAIPAWHKWDLHWQDSAPEVARLREQFDAGDFNATYGLLALSFSSDVDVGYDFEVEQEVWNDRLGLPKVDLEKVIADAIKLVETRP</sequence>
<dbReference type="Proteomes" id="UP000799754">
    <property type="component" value="Unassembled WGS sequence"/>
</dbReference>
<organism evidence="1 2">
    <name type="scientific">Macroventuria anomochaeta</name>
    <dbReference type="NCBI Taxonomy" id="301207"/>
    <lineage>
        <taxon>Eukaryota</taxon>
        <taxon>Fungi</taxon>
        <taxon>Dikarya</taxon>
        <taxon>Ascomycota</taxon>
        <taxon>Pezizomycotina</taxon>
        <taxon>Dothideomycetes</taxon>
        <taxon>Pleosporomycetidae</taxon>
        <taxon>Pleosporales</taxon>
        <taxon>Pleosporineae</taxon>
        <taxon>Didymellaceae</taxon>
        <taxon>Macroventuria</taxon>
    </lineage>
</organism>
<evidence type="ECO:0000313" key="2">
    <source>
        <dbReference type="Proteomes" id="UP000799754"/>
    </source>
</evidence>
<comment type="caution">
    <text evidence="1">The sequence shown here is derived from an EMBL/GenBank/DDBJ whole genome shotgun (WGS) entry which is preliminary data.</text>
</comment>
<keyword evidence="2" id="KW-1185">Reference proteome</keyword>
<accession>A0ACB6RR96</accession>
<name>A0ACB6RR96_9PLEO</name>
<evidence type="ECO:0000313" key="1">
    <source>
        <dbReference type="EMBL" id="KAF2623802.1"/>
    </source>
</evidence>
<proteinExistence type="predicted"/>
<dbReference type="EMBL" id="MU006734">
    <property type="protein sequence ID" value="KAF2623802.1"/>
    <property type="molecule type" value="Genomic_DNA"/>
</dbReference>
<reference evidence="1" key="1">
    <citation type="journal article" date="2020" name="Stud. Mycol.">
        <title>101 Dothideomycetes genomes: a test case for predicting lifestyles and emergence of pathogens.</title>
        <authorList>
            <person name="Haridas S."/>
            <person name="Albert R."/>
            <person name="Binder M."/>
            <person name="Bloem J."/>
            <person name="Labutti K."/>
            <person name="Salamov A."/>
            <person name="Andreopoulos B."/>
            <person name="Baker S."/>
            <person name="Barry K."/>
            <person name="Bills G."/>
            <person name="Bluhm B."/>
            <person name="Cannon C."/>
            <person name="Castanera R."/>
            <person name="Culley D."/>
            <person name="Daum C."/>
            <person name="Ezra D."/>
            <person name="Gonzalez J."/>
            <person name="Henrissat B."/>
            <person name="Kuo A."/>
            <person name="Liang C."/>
            <person name="Lipzen A."/>
            <person name="Lutzoni F."/>
            <person name="Magnuson J."/>
            <person name="Mondo S."/>
            <person name="Nolan M."/>
            <person name="Ohm R."/>
            <person name="Pangilinan J."/>
            <person name="Park H.-J."/>
            <person name="Ramirez L."/>
            <person name="Alfaro M."/>
            <person name="Sun H."/>
            <person name="Tritt A."/>
            <person name="Yoshinaga Y."/>
            <person name="Zwiers L.-H."/>
            <person name="Turgeon B."/>
            <person name="Goodwin S."/>
            <person name="Spatafora J."/>
            <person name="Crous P."/>
            <person name="Grigoriev I."/>
        </authorList>
    </citation>
    <scope>NUCLEOTIDE SEQUENCE</scope>
    <source>
        <strain evidence="1">CBS 525.71</strain>
    </source>
</reference>
<gene>
    <name evidence="1" type="ORF">BU25DRAFT_461602</name>
</gene>